<gene>
    <name evidence="1" type="ORF">Scaly_1025100</name>
</gene>
<comment type="caution">
    <text evidence="1">The sequence shown here is derived from an EMBL/GenBank/DDBJ whole genome shotgun (WGS) entry which is preliminary data.</text>
</comment>
<evidence type="ECO:0008006" key="2">
    <source>
        <dbReference type="Google" id="ProtNLM"/>
    </source>
</evidence>
<protein>
    <recommendedName>
        <fullName evidence="2">Reverse transcriptase domain-containing protein</fullName>
    </recommendedName>
</protein>
<dbReference type="PANTHER" id="PTHR33116:SF78">
    <property type="entry name" value="OS12G0587133 PROTEIN"/>
    <property type="match status" value="1"/>
</dbReference>
<proteinExistence type="predicted"/>
<dbReference type="EMBL" id="JACGWM010000006">
    <property type="protein sequence ID" value="KAL0368062.1"/>
    <property type="molecule type" value="Genomic_DNA"/>
</dbReference>
<evidence type="ECO:0000313" key="1">
    <source>
        <dbReference type="EMBL" id="KAL0368062.1"/>
    </source>
</evidence>
<reference evidence="1" key="2">
    <citation type="journal article" date="2024" name="Plant">
        <title>Genomic evolution and insights into agronomic trait innovations of Sesamum species.</title>
        <authorList>
            <person name="Miao H."/>
            <person name="Wang L."/>
            <person name="Qu L."/>
            <person name="Liu H."/>
            <person name="Sun Y."/>
            <person name="Le M."/>
            <person name="Wang Q."/>
            <person name="Wei S."/>
            <person name="Zheng Y."/>
            <person name="Lin W."/>
            <person name="Duan Y."/>
            <person name="Cao H."/>
            <person name="Xiong S."/>
            <person name="Wang X."/>
            <person name="Wei L."/>
            <person name="Li C."/>
            <person name="Ma Q."/>
            <person name="Ju M."/>
            <person name="Zhao R."/>
            <person name="Li G."/>
            <person name="Mu C."/>
            <person name="Tian Q."/>
            <person name="Mei H."/>
            <person name="Zhang T."/>
            <person name="Gao T."/>
            <person name="Zhang H."/>
        </authorList>
    </citation>
    <scope>NUCLEOTIDE SEQUENCE</scope>
    <source>
        <strain evidence="1">KEN8</strain>
    </source>
</reference>
<dbReference type="AlphaFoldDB" id="A0AAW2QJP2"/>
<reference evidence="1" key="1">
    <citation type="submission" date="2020-06" db="EMBL/GenBank/DDBJ databases">
        <authorList>
            <person name="Li T."/>
            <person name="Hu X."/>
            <person name="Zhang T."/>
            <person name="Song X."/>
            <person name="Zhang H."/>
            <person name="Dai N."/>
            <person name="Sheng W."/>
            <person name="Hou X."/>
            <person name="Wei L."/>
        </authorList>
    </citation>
    <scope>NUCLEOTIDE SEQUENCE</scope>
    <source>
        <strain evidence="1">KEN8</strain>
        <tissue evidence="1">Leaf</tissue>
    </source>
</reference>
<accession>A0AAW2QJP2</accession>
<sequence length="146" mass="16682">MAAFSVCLNGNIHGLFPRARGLRLGDPMSPYFSMLVMEEFANLSGLQANPAKSKLILSKSAHGNREALLQFLSFQLDEDGLDIRDVQALNYALMSKHLWAVISNRDPSIWVQWVRQYRIRHKTVWTVNANAGSWCWRKLLQLRAIL</sequence>
<organism evidence="1">
    <name type="scientific">Sesamum calycinum</name>
    <dbReference type="NCBI Taxonomy" id="2727403"/>
    <lineage>
        <taxon>Eukaryota</taxon>
        <taxon>Viridiplantae</taxon>
        <taxon>Streptophyta</taxon>
        <taxon>Embryophyta</taxon>
        <taxon>Tracheophyta</taxon>
        <taxon>Spermatophyta</taxon>
        <taxon>Magnoliopsida</taxon>
        <taxon>eudicotyledons</taxon>
        <taxon>Gunneridae</taxon>
        <taxon>Pentapetalae</taxon>
        <taxon>asterids</taxon>
        <taxon>lamiids</taxon>
        <taxon>Lamiales</taxon>
        <taxon>Pedaliaceae</taxon>
        <taxon>Sesamum</taxon>
    </lineage>
</organism>
<dbReference type="PANTHER" id="PTHR33116">
    <property type="entry name" value="REVERSE TRANSCRIPTASE ZINC-BINDING DOMAIN-CONTAINING PROTEIN-RELATED-RELATED"/>
    <property type="match status" value="1"/>
</dbReference>
<name>A0AAW2QJP2_9LAMI</name>